<organism evidence="1 2">
    <name type="scientific">Methanimicrococcus stummii</name>
    <dbReference type="NCBI Taxonomy" id="3028294"/>
    <lineage>
        <taxon>Archaea</taxon>
        <taxon>Methanobacteriati</taxon>
        <taxon>Methanobacteriota</taxon>
        <taxon>Stenosarchaea group</taxon>
        <taxon>Methanomicrobia</taxon>
        <taxon>Methanosarcinales</taxon>
        <taxon>Methanosarcinaceae</taxon>
        <taxon>Methanimicrococcus</taxon>
    </lineage>
</organism>
<sequence length="472" mass="53371">MVSVADGSPTKEFFISMLTRDIELNDAILDLLDNCLDGVVRIKGSENKRDDLQYYSGYEAHIVITSTSFSIKDNCGGIPRKIAEENAFRMGSTSTTNTGSATVGIYGIGMKRAIFKIGKTANVITKHNEKVYRVDIEKNWADKNEWSFPISDLSETEMDLEGTHISITDLNEGIKIQWDSESELNNFVDHLRADIKACYSLIIEKGFHITINGLEIDALPTQLLVSKDNEFKPYIYQCEYGDVFVKVIIGFYAPLISDEEIDDENESKRSSGDAGYTIICNDRVVLYNDKSHLTGWGVAGIPRYHTQFIGIKGFVIFESNNPANLPMTTTKRGIDLSSPIYSDVKDRMMEGLRLFIGYTNSWKGRLQQEKQYSKNAESLPYTKILDNSSKIQDTYGIKLSKTRTTPGVLFKPKLPEPPNEKKYINIRYTKPVDEIDILKRYFYNELSDEAKPSTVGEKSFDKVLEIARGTKK</sequence>
<evidence type="ECO:0000313" key="2">
    <source>
        <dbReference type="Proteomes" id="UP001302662"/>
    </source>
</evidence>
<dbReference type="Pfam" id="PF13589">
    <property type="entry name" value="HATPase_c_3"/>
    <property type="match status" value="1"/>
</dbReference>
<dbReference type="RefSeq" id="WP_316558847.1">
    <property type="nucleotide sequence ID" value="NZ_CP131062.1"/>
</dbReference>
<reference evidence="1 2" key="1">
    <citation type="submission" date="2023-07" db="EMBL/GenBank/DDBJ databases">
        <title>Closed genome sequence of Methanimicrococcus sp. Es2.</title>
        <authorList>
            <person name="Protasov E."/>
            <person name="Platt K."/>
            <person name="Reeh H."/>
            <person name="Poehlein A."/>
            <person name="Daniel R."/>
            <person name="Brune A."/>
        </authorList>
    </citation>
    <scope>NUCLEOTIDE SEQUENCE [LARGE SCALE GENOMIC DNA]</scope>
    <source>
        <strain evidence="1 2">Es2</strain>
    </source>
</reference>
<gene>
    <name evidence="1" type="ORF">MmiEs2_10510</name>
</gene>
<accession>A0AA96V9U9</accession>
<protein>
    <recommendedName>
        <fullName evidence="3">ATP-binding protein</fullName>
    </recommendedName>
</protein>
<dbReference type="InterPro" id="IPR036890">
    <property type="entry name" value="HATPase_C_sf"/>
</dbReference>
<dbReference type="KEGG" id="mees:MmiEs2_10510"/>
<dbReference type="EMBL" id="CP131062">
    <property type="protein sequence ID" value="WNY28843.1"/>
    <property type="molecule type" value="Genomic_DNA"/>
</dbReference>
<keyword evidence="2" id="KW-1185">Reference proteome</keyword>
<dbReference type="GeneID" id="85197518"/>
<dbReference type="SUPFAM" id="SSF55874">
    <property type="entry name" value="ATPase domain of HSP90 chaperone/DNA topoisomerase II/histidine kinase"/>
    <property type="match status" value="1"/>
</dbReference>
<dbReference type="AlphaFoldDB" id="A0AA96V9U9"/>
<evidence type="ECO:0008006" key="3">
    <source>
        <dbReference type="Google" id="ProtNLM"/>
    </source>
</evidence>
<dbReference type="Gene3D" id="3.30.565.10">
    <property type="entry name" value="Histidine kinase-like ATPase, C-terminal domain"/>
    <property type="match status" value="1"/>
</dbReference>
<name>A0AA96V9U9_9EURY</name>
<proteinExistence type="predicted"/>
<dbReference type="Proteomes" id="UP001302662">
    <property type="component" value="Chromosome"/>
</dbReference>
<evidence type="ECO:0000313" key="1">
    <source>
        <dbReference type="EMBL" id="WNY28843.1"/>
    </source>
</evidence>